<organism evidence="1 2">
    <name type="scientific">Dorea longicatena</name>
    <dbReference type="NCBI Taxonomy" id="88431"/>
    <lineage>
        <taxon>Bacteria</taxon>
        <taxon>Bacillati</taxon>
        <taxon>Bacillota</taxon>
        <taxon>Clostridia</taxon>
        <taxon>Lachnospirales</taxon>
        <taxon>Lachnospiraceae</taxon>
        <taxon>Dorea</taxon>
    </lineage>
</organism>
<dbReference type="AlphaFoldDB" id="A0A173RC51"/>
<dbReference type="EMBL" id="CYXO01000002">
    <property type="protein sequence ID" value="CUM75189.1"/>
    <property type="molecule type" value="Genomic_DNA"/>
</dbReference>
<reference evidence="1 2" key="1">
    <citation type="submission" date="2015-09" db="EMBL/GenBank/DDBJ databases">
        <authorList>
            <consortium name="Pathogen Informatics"/>
        </authorList>
    </citation>
    <scope>NUCLEOTIDE SEQUENCE [LARGE SCALE GENOMIC DNA]</scope>
    <source>
        <strain evidence="1 2">2789STDY5834961</strain>
    </source>
</reference>
<gene>
    <name evidence="1" type="ORF">ERS852573_00354</name>
</gene>
<proteinExistence type="predicted"/>
<protein>
    <submittedName>
        <fullName evidence="1">Uncharacterized protein</fullName>
    </submittedName>
</protein>
<evidence type="ECO:0000313" key="2">
    <source>
        <dbReference type="Proteomes" id="UP000095597"/>
    </source>
</evidence>
<name>A0A173RC51_9FIRM</name>
<evidence type="ECO:0000313" key="1">
    <source>
        <dbReference type="EMBL" id="CUM75189.1"/>
    </source>
</evidence>
<sequence>MLKIILIILAILYVVKILSVISRIIQATSCIRKLQKFLCSTSPSRYSLLGNRYQRYLKVVLRIYPRICKLCPWSSSQLSYGKTDYENYFASRDLCNRLCMKRNFLVQELIDSLNPVSVFKFLLSFPSALLGSIGINTKPSSKKLLNLIGWIIAFLLDAYKPEIKSVINYLLSFL</sequence>
<dbReference type="Proteomes" id="UP000095597">
    <property type="component" value="Unassembled WGS sequence"/>
</dbReference>
<accession>A0A173RC51</accession>